<dbReference type="Proteomes" id="UP000215509">
    <property type="component" value="Unassembled WGS sequence"/>
</dbReference>
<feature type="domain" description="HTH gntR-type" evidence="4">
    <location>
        <begin position="12"/>
        <end position="79"/>
    </location>
</feature>
<evidence type="ECO:0000256" key="1">
    <source>
        <dbReference type="ARBA" id="ARBA00023015"/>
    </source>
</evidence>
<dbReference type="EMBL" id="NMQW01000060">
    <property type="protein sequence ID" value="OXM82640.1"/>
    <property type="molecule type" value="Genomic_DNA"/>
</dbReference>
<dbReference type="InterPro" id="IPR036388">
    <property type="entry name" value="WH-like_DNA-bd_sf"/>
</dbReference>
<name>A0A229UH13_9BACL</name>
<dbReference type="PANTHER" id="PTHR43537">
    <property type="entry name" value="TRANSCRIPTIONAL REGULATOR, GNTR FAMILY"/>
    <property type="match status" value="1"/>
</dbReference>
<dbReference type="InterPro" id="IPR011711">
    <property type="entry name" value="GntR_C"/>
</dbReference>
<dbReference type="Pfam" id="PF00392">
    <property type="entry name" value="GntR"/>
    <property type="match status" value="1"/>
</dbReference>
<dbReference type="PROSITE" id="PS50949">
    <property type="entry name" value="HTH_GNTR"/>
    <property type="match status" value="1"/>
</dbReference>
<sequence length="220" mass="25084">MELRVNISSQVLSIRDMVYETLKEAILTGQIEQGAHLKERDIAENFGVSTTPIKEALRRLDQEGLVITKPRIGTFVSNRIMSSIEEISWARSALEGVAARLAAIKITDRECEALQLHIEKIREATLENNGDIIYQLNEAFHQKILDIASNDYIVQQIGAVRAFDRAVRKQALSNHQEFERAFQEHKLICDKIIERDPDGAEEAMRCHIRRTASYVTQNKL</sequence>
<dbReference type="InterPro" id="IPR008920">
    <property type="entry name" value="TF_FadR/GntR_C"/>
</dbReference>
<proteinExistence type="predicted"/>
<evidence type="ECO:0000256" key="2">
    <source>
        <dbReference type="ARBA" id="ARBA00023125"/>
    </source>
</evidence>
<dbReference type="GO" id="GO:0003677">
    <property type="term" value="F:DNA binding"/>
    <property type="evidence" value="ECO:0007669"/>
    <property type="project" value="UniProtKB-KW"/>
</dbReference>
<evidence type="ECO:0000256" key="3">
    <source>
        <dbReference type="ARBA" id="ARBA00023163"/>
    </source>
</evidence>
<dbReference type="OrthoDB" id="9781630at2"/>
<dbReference type="InterPro" id="IPR036390">
    <property type="entry name" value="WH_DNA-bd_sf"/>
</dbReference>
<dbReference type="Pfam" id="PF07729">
    <property type="entry name" value="FCD"/>
    <property type="match status" value="1"/>
</dbReference>
<keyword evidence="2" id="KW-0238">DNA-binding</keyword>
<evidence type="ECO:0000259" key="4">
    <source>
        <dbReference type="PROSITE" id="PS50949"/>
    </source>
</evidence>
<organism evidence="5 6">
    <name type="scientific">Paenibacillus rigui</name>
    <dbReference type="NCBI Taxonomy" id="554312"/>
    <lineage>
        <taxon>Bacteria</taxon>
        <taxon>Bacillati</taxon>
        <taxon>Bacillota</taxon>
        <taxon>Bacilli</taxon>
        <taxon>Bacillales</taxon>
        <taxon>Paenibacillaceae</taxon>
        <taxon>Paenibacillus</taxon>
    </lineage>
</organism>
<dbReference type="PANTHER" id="PTHR43537:SF24">
    <property type="entry name" value="GLUCONATE OPERON TRANSCRIPTIONAL REPRESSOR"/>
    <property type="match status" value="1"/>
</dbReference>
<accession>A0A229UH13</accession>
<dbReference type="Gene3D" id="1.20.120.530">
    <property type="entry name" value="GntR ligand-binding domain-like"/>
    <property type="match status" value="1"/>
</dbReference>
<keyword evidence="1" id="KW-0805">Transcription regulation</keyword>
<dbReference type="InterPro" id="IPR000524">
    <property type="entry name" value="Tscrpt_reg_HTH_GntR"/>
</dbReference>
<dbReference type="SMART" id="SM00345">
    <property type="entry name" value="HTH_GNTR"/>
    <property type="match status" value="1"/>
</dbReference>
<keyword evidence="3" id="KW-0804">Transcription</keyword>
<evidence type="ECO:0000313" key="6">
    <source>
        <dbReference type="Proteomes" id="UP000215509"/>
    </source>
</evidence>
<dbReference type="Gene3D" id="1.10.10.10">
    <property type="entry name" value="Winged helix-like DNA-binding domain superfamily/Winged helix DNA-binding domain"/>
    <property type="match status" value="1"/>
</dbReference>
<dbReference type="GO" id="GO:0003700">
    <property type="term" value="F:DNA-binding transcription factor activity"/>
    <property type="evidence" value="ECO:0007669"/>
    <property type="project" value="InterPro"/>
</dbReference>
<evidence type="ECO:0000313" key="5">
    <source>
        <dbReference type="EMBL" id="OXM82640.1"/>
    </source>
</evidence>
<dbReference type="SMART" id="SM00895">
    <property type="entry name" value="FCD"/>
    <property type="match status" value="1"/>
</dbReference>
<comment type="caution">
    <text evidence="5">The sequence shown here is derived from an EMBL/GenBank/DDBJ whole genome shotgun (WGS) entry which is preliminary data.</text>
</comment>
<gene>
    <name evidence="5" type="ORF">CF651_29920</name>
</gene>
<dbReference type="SUPFAM" id="SSF48008">
    <property type="entry name" value="GntR ligand-binding domain-like"/>
    <property type="match status" value="1"/>
</dbReference>
<dbReference type="AlphaFoldDB" id="A0A229UH13"/>
<reference evidence="5 6" key="1">
    <citation type="submission" date="2017-07" db="EMBL/GenBank/DDBJ databases">
        <title>Genome sequencing and assembly of Paenibacillus rigui.</title>
        <authorList>
            <person name="Mayilraj S."/>
        </authorList>
    </citation>
    <scope>NUCLEOTIDE SEQUENCE [LARGE SCALE GENOMIC DNA]</scope>
    <source>
        <strain evidence="5 6">JCM 16352</strain>
    </source>
</reference>
<dbReference type="RefSeq" id="WP_094018530.1">
    <property type="nucleotide sequence ID" value="NZ_NMQW01000060.1"/>
</dbReference>
<dbReference type="CDD" id="cd07377">
    <property type="entry name" value="WHTH_GntR"/>
    <property type="match status" value="1"/>
</dbReference>
<dbReference type="SUPFAM" id="SSF46785">
    <property type="entry name" value="Winged helix' DNA-binding domain"/>
    <property type="match status" value="1"/>
</dbReference>
<keyword evidence="6" id="KW-1185">Reference proteome</keyword>
<protein>
    <submittedName>
        <fullName evidence="5">Transcriptional regulator</fullName>
    </submittedName>
</protein>